<evidence type="ECO:0000313" key="3">
    <source>
        <dbReference type="Proteomes" id="UP000074914"/>
    </source>
</evidence>
<keyword evidence="3" id="KW-1185">Reference proteome</keyword>
<feature type="region of interest" description="Disordered" evidence="1">
    <location>
        <begin position="101"/>
        <end position="127"/>
    </location>
</feature>
<feature type="compositionally biased region" description="Low complexity" evidence="1">
    <location>
        <begin position="112"/>
        <end position="127"/>
    </location>
</feature>
<dbReference type="EMBL" id="CP013236">
    <property type="protein sequence ID" value="AMP13672.1"/>
    <property type="molecule type" value="Genomic_DNA"/>
</dbReference>
<evidence type="ECO:0000256" key="1">
    <source>
        <dbReference type="SAM" id="MobiDB-lite"/>
    </source>
</evidence>
<dbReference type="Proteomes" id="UP000074914">
    <property type="component" value="Chromosome"/>
</dbReference>
<accession>A0ABM5Z495</accession>
<name>A0ABM5Z495_9BURK</name>
<reference evidence="2 3" key="1">
    <citation type="submission" date="2015-11" db="EMBL/GenBank/DDBJ databases">
        <title>Exploring the genomic traits of fungus-feeding bacterial genus Collimonas.</title>
        <authorList>
            <person name="Song C."/>
            <person name="Schmidt R."/>
            <person name="de Jager V."/>
            <person name="Krzyzanowska D."/>
            <person name="Jongedijk E."/>
            <person name="Cankar K."/>
            <person name="Beekwilder J."/>
            <person name="van Veen A."/>
            <person name="de Boer W."/>
            <person name="van Veen J.A."/>
            <person name="Garbeva P."/>
        </authorList>
    </citation>
    <scope>NUCLEOTIDE SEQUENCE [LARGE SCALE GENOMIC DNA]</scope>
    <source>
        <strain evidence="2 3">Ter291</strain>
    </source>
</reference>
<proteinExistence type="predicted"/>
<evidence type="ECO:0000313" key="2">
    <source>
        <dbReference type="EMBL" id="AMP13672.1"/>
    </source>
</evidence>
<gene>
    <name evidence="2" type="ORF">CPter291_1398</name>
</gene>
<organism evidence="2 3">
    <name type="scientific">Collimonas pratensis</name>
    <dbReference type="NCBI Taxonomy" id="279113"/>
    <lineage>
        <taxon>Bacteria</taxon>
        <taxon>Pseudomonadati</taxon>
        <taxon>Pseudomonadota</taxon>
        <taxon>Betaproteobacteria</taxon>
        <taxon>Burkholderiales</taxon>
        <taxon>Oxalobacteraceae</taxon>
        <taxon>Collimonas</taxon>
    </lineage>
</organism>
<feature type="region of interest" description="Disordered" evidence="1">
    <location>
        <begin position="19"/>
        <end position="48"/>
    </location>
</feature>
<protein>
    <submittedName>
        <fullName evidence="2">Uncharacterized protein</fullName>
    </submittedName>
</protein>
<sequence length="127" mass="13473">MKFVPHTNSTENTIHVGGVTIPSGETRDVDPSLLPGWEPEGEARVDLPPDPIADMLKGNVKDVAAALELLSDDELHSAAYLEERGQARKSLLELMAAEKLQRAAGQGGDQDLSPAASTPLTSTTETN</sequence>
<dbReference type="RefSeq" id="WP_062113094.1">
    <property type="nucleotide sequence ID" value="NZ_CP013236.1"/>
</dbReference>